<proteinExistence type="inferred from homology"/>
<accession>A0A965ZIX0</accession>
<evidence type="ECO:0000313" key="3">
    <source>
        <dbReference type="EMBL" id="NCD71959.1"/>
    </source>
</evidence>
<evidence type="ECO:0000259" key="2">
    <source>
        <dbReference type="Pfam" id="PF08327"/>
    </source>
</evidence>
<dbReference type="InterPro" id="IPR023393">
    <property type="entry name" value="START-like_dom_sf"/>
</dbReference>
<protein>
    <submittedName>
        <fullName evidence="3">ATPase</fullName>
    </submittedName>
</protein>
<dbReference type="Pfam" id="PF08327">
    <property type="entry name" value="AHSA1"/>
    <property type="match status" value="1"/>
</dbReference>
<dbReference type="CDD" id="cd07826">
    <property type="entry name" value="SRPBCC_CalC_Aha1-like_9"/>
    <property type="match status" value="1"/>
</dbReference>
<sequence>MTTLETTITILPGKQEILIEREFNAPRELVFSAFTDAELYKQWLGPKDLVTKSVISDSRSGGSYEFVHSDSAGNDYKFHGVYHEIKFPERIIKTFEFDGLPESGHVVLETSKFEALDNRRTKFTNQSIFQTVADRDGMYAADMERGIKESYERLDVLLTKFKS</sequence>
<dbReference type="Proteomes" id="UP000638732">
    <property type="component" value="Unassembled WGS sequence"/>
</dbReference>
<reference evidence="3" key="1">
    <citation type="submission" date="2020-01" db="EMBL/GenBank/DDBJ databases">
        <authorList>
            <person name="Seo Y.L."/>
        </authorList>
    </citation>
    <scope>NUCLEOTIDE SEQUENCE</scope>
    <source>
        <strain evidence="3">R11</strain>
    </source>
</reference>
<dbReference type="RefSeq" id="WP_166587932.1">
    <property type="nucleotide sequence ID" value="NZ_WWEO01000045.1"/>
</dbReference>
<dbReference type="SUPFAM" id="SSF55961">
    <property type="entry name" value="Bet v1-like"/>
    <property type="match status" value="1"/>
</dbReference>
<comment type="caution">
    <text evidence="3">The sequence shown here is derived from an EMBL/GenBank/DDBJ whole genome shotgun (WGS) entry which is preliminary data.</text>
</comment>
<keyword evidence="4" id="KW-1185">Reference proteome</keyword>
<dbReference type="Gene3D" id="3.30.530.20">
    <property type="match status" value="1"/>
</dbReference>
<feature type="domain" description="Activator of Hsp90 ATPase homologue 1/2-like C-terminal" evidence="2">
    <location>
        <begin position="24"/>
        <end position="158"/>
    </location>
</feature>
<gene>
    <name evidence="3" type="ORF">GSY63_21530</name>
</gene>
<dbReference type="InterPro" id="IPR013538">
    <property type="entry name" value="ASHA1/2-like_C"/>
</dbReference>
<reference evidence="3" key="2">
    <citation type="submission" date="2020-10" db="EMBL/GenBank/DDBJ databases">
        <title>Mucilaginibacter sp. nov., isolated from soil.</title>
        <authorList>
            <person name="Jeon C.O."/>
        </authorList>
    </citation>
    <scope>NUCLEOTIDE SEQUENCE</scope>
    <source>
        <strain evidence="3">R11</strain>
    </source>
</reference>
<evidence type="ECO:0000256" key="1">
    <source>
        <dbReference type="ARBA" id="ARBA00006817"/>
    </source>
</evidence>
<name>A0A965ZIX0_9SPHI</name>
<dbReference type="AlphaFoldDB" id="A0A965ZIX0"/>
<dbReference type="EMBL" id="WWEO01000045">
    <property type="protein sequence ID" value="NCD71959.1"/>
    <property type="molecule type" value="Genomic_DNA"/>
</dbReference>
<organism evidence="3 4">
    <name type="scientific">Mucilaginibacter agri</name>
    <dbReference type="NCBI Taxonomy" id="2695265"/>
    <lineage>
        <taxon>Bacteria</taxon>
        <taxon>Pseudomonadati</taxon>
        <taxon>Bacteroidota</taxon>
        <taxon>Sphingobacteriia</taxon>
        <taxon>Sphingobacteriales</taxon>
        <taxon>Sphingobacteriaceae</taxon>
        <taxon>Mucilaginibacter</taxon>
    </lineage>
</organism>
<comment type="similarity">
    <text evidence="1">Belongs to the AHA1 family.</text>
</comment>
<evidence type="ECO:0000313" key="4">
    <source>
        <dbReference type="Proteomes" id="UP000638732"/>
    </source>
</evidence>